<comment type="similarity">
    <text evidence="2">Belongs to the DEAD box helicase family. DDX54/DBP10 subfamily.</text>
</comment>
<accession>A0AAJ7PAK3</accession>
<evidence type="ECO:0000256" key="10">
    <source>
        <dbReference type="ARBA" id="ARBA00047984"/>
    </source>
</evidence>
<feature type="compositionally biased region" description="Basic and acidic residues" evidence="12">
    <location>
        <begin position="555"/>
        <end position="566"/>
    </location>
</feature>
<dbReference type="GO" id="GO:0003723">
    <property type="term" value="F:RNA binding"/>
    <property type="evidence" value="ECO:0007669"/>
    <property type="project" value="UniProtKB-KW"/>
</dbReference>
<comment type="subcellular location">
    <subcellularLocation>
        <location evidence="1">Nucleus</location>
        <location evidence="1">Nucleolus</location>
    </subcellularLocation>
</comment>
<dbReference type="SMART" id="SM00487">
    <property type="entry name" value="DEXDc"/>
    <property type="match status" value="1"/>
</dbReference>
<proteinExistence type="inferred from homology"/>
<evidence type="ECO:0000256" key="5">
    <source>
        <dbReference type="ARBA" id="ARBA00022801"/>
    </source>
</evidence>
<evidence type="ECO:0000256" key="8">
    <source>
        <dbReference type="ARBA" id="ARBA00022884"/>
    </source>
</evidence>
<dbReference type="GeneID" id="100899859"/>
<organism evidence="16 17">
    <name type="scientific">Galendromus occidentalis</name>
    <name type="common">western predatory mite</name>
    <dbReference type="NCBI Taxonomy" id="34638"/>
    <lineage>
        <taxon>Eukaryota</taxon>
        <taxon>Metazoa</taxon>
        <taxon>Ecdysozoa</taxon>
        <taxon>Arthropoda</taxon>
        <taxon>Chelicerata</taxon>
        <taxon>Arachnida</taxon>
        <taxon>Acari</taxon>
        <taxon>Parasitiformes</taxon>
        <taxon>Mesostigmata</taxon>
        <taxon>Gamasina</taxon>
        <taxon>Phytoseioidea</taxon>
        <taxon>Phytoseiidae</taxon>
        <taxon>Typhlodrominae</taxon>
        <taxon>Galendromus</taxon>
    </lineage>
</organism>
<keyword evidence="4" id="KW-0547">Nucleotide-binding</keyword>
<dbReference type="Pfam" id="PF08147">
    <property type="entry name" value="DBP10CT"/>
    <property type="match status" value="1"/>
</dbReference>
<dbReference type="SMART" id="SM01123">
    <property type="entry name" value="DBP10CT"/>
    <property type="match status" value="1"/>
</dbReference>
<protein>
    <recommendedName>
        <fullName evidence="3">RNA helicase</fullName>
        <ecNumber evidence="3">3.6.4.13</ecNumber>
    </recommendedName>
</protein>
<dbReference type="InterPro" id="IPR027417">
    <property type="entry name" value="P-loop_NTPase"/>
</dbReference>
<dbReference type="InterPro" id="IPR000629">
    <property type="entry name" value="RNA-helicase_DEAD-box_CS"/>
</dbReference>
<evidence type="ECO:0000256" key="2">
    <source>
        <dbReference type="ARBA" id="ARBA00010379"/>
    </source>
</evidence>
<keyword evidence="6 17" id="KW-0347">Helicase</keyword>
<dbReference type="SMART" id="SM00490">
    <property type="entry name" value="HELICc"/>
    <property type="match status" value="1"/>
</dbReference>
<dbReference type="Pfam" id="PF00270">
    <property type="entry name" value="DEAD"/>
    <property type="match status" value="1"/>
</dbReference>
<dbReference type="GO" id="GO:0005524">
    <property type="term" value="F:ATP binding"/>
    <property type="evidence" value="ECO:0007669"/>
    <property type="project" value="UniProtKB-KW"/>
</dbReference>
<dbReference type="Proteomes" id="UP000694867">
    <property type="component" value="Unplaced"/>
</dbReference>
<dbReference type="InterPro" id="IPR011545">
    <property type="entry name" value="DEAD/DEAH_box_helicase_dom"/>
</dbReference>
<dbReference type="PROSITE" id="PS51195">
    <property type="entry name" value="Q_MOTIF"/>
    <property type="match status" value="1"/>
</dbReference>
<dbReference type="InterPro" id="IPR001650">
    <property type="entry name" value="Helicase_C-like"/>
</dbReference>
<keyword evidence="8" id="KW-0694">RNA-binding</keyword>
<evidence type="ECO:0000259" key="13">
    <source>
        <dbReference type="PROSITE" id="PS51192"/>
    </source>
</evidence>
<dbReference type="PROSITE" id="PS00039">
    <property type="entry name" value="DEAD_ATP_HELICASE"/>
    <property type="match status" value="1"/>
</dbReference>
<name>A0AAJ7PAK3_9ACAR</name>
<dbReference type="InterPro" id="IPR050079">
    <property type="entry name" value="DEAD_box_RNA_helicase"/>
</dbReference>
<feature type="region of interest" description="Disordered" evidence="12">
    <location>
        <begin position="1"/>
        <end position="60"/>
    </location>
</feature>
<dbReference type="GO" id="GO:0005730">
    <property type="term" value="C:nucleolus"/>
    <property type="evidence" value="ECO:0007669"/>
    <property type="project" value="UniProtKB-SubCell"/>
</dbReference>
<dbReference type="GO" id="GO:0003724">
    <property type="term" value="F:RNA helicase activity"/>
    <property type="evidence" value="ECO:0007669"/>
    <property type="project" value="UniProtKB-EC"/>
</dbReference>
<dbReference type="KEGG" id="goe:100899859"/>
<dbReference type="GO" id="GO:0005829">
    <property type="term" value="C:cytosol"/>
    <property type="evidence" value="ECO:0007669"/>
    <property type="project" value="TreeGrafter"/>
</dbReference>
<keyword evidence="16" id="KW-1185">Reference proteome</keyword>
<feature type="region of interest" description="Disordered" evidence="12">
    <location>
        <begin position="774"/>
        <end position="805"/>
    </location>
</feature>
<dbReference type="RefSeq" id="XP_018496448.2">
    <property type="nucleotide sequence ID" value="XM_018640932.2"/>
</dbReference>
<dbReference type="PROSITE" id="PS51194">
    <property type="entry name" value="HELICASE_CTER"/>
    <property type="match status" value="1"/>
</dbReference>
<feature type="domain" description="DEAD-box RNA helicase Q" evidence="15">
    <location>
        <begin position="57"/>
        <end position="85"/>
    </location>
</feature>
<dbReference type="InterPro" id="IPR014001">
    <property type="entry name" value="Helicase_ATP-bd"/>
</dbReference>
<evidence type="ECO:0000256" key="11">
    <source>
        <dbReference type="PROSITE-ProRule" id="PRU00552"/>
    </source>
</evidence>
<dbReference type="InterPro" id="IPR012541">
    <property type="entry name" value="DBP10_C"/>
</dbReference>
<comment type="catalytic activity">
    <reaction evidence="10">
        <text>ATP + H2O = ADP + phosphate + H(+)</text>
        <dbReference type="Rhea" id="RHEA:13065"/>
        <dbReference type="ChEBI" id="CHEBI:15377"/>
        <dbReference type="ChEBI" id="CHEBI:15378"/>
        <dbReference type="ChEBI" id="CHEBI:30616"/>
        <dbReference type="ChEBI" id="CHEBI:43474"/>
        <dbReference type="ChEBI" id="CHEBI:456216"/>
        <dbReference type="EC" id="3.6.4.13"/>
    </reaction>
</comment>
<evidence type="ECO:0000256" key="1">
    <source>
        <dbReference type="ARBA" id="ARBA00004604"/>
    </source>
</evidence>
<dbReference type="FunFam" id="3.40.50.300:FF:000865">
    <property type="entry name" value="ATP-dependent RNA helicase DDX54"/>
    <property type="match status" value="1"/>
</dbReference>
<keyword evidence="9" id="KW-0539">Nucleus</keyword>
<dbReference type="InterPro" id="IPR033517">
    <property type="entry name" value="DDX54/DBP10_DEAD-box_helicase"/>
</dbReference>
<gene>
    <name evidence="17" type="primary">LOC100899859</name>
</gene>
<evidence type="ECO:0000259" key="14">
    <source>
        <dbReference type="PROSITE" id="PS51194"/>
    </source>
</evidence>
<keyword evidence="5" id="KW-0378">Hydrolase</keyword>
<keyword evidence="7" id="KW-0067">ATP-binding</keyword>
<feature type="compositionally biased region" description="Basic and acidic residues" evidence="12">
    <location>
        <begin position="38"/>
        <end position="54"/>
    </location>
</feature>
<dbReference type="InterPro" id="IPR014014">
    <property type="entry name" value="RNA_helicase_DEAD_Q_motif"/>
</dbReference>
<evidence type="ECO:0000256" key="12">
    <source>
        <dbReference type="SAM" id="MobiDB-lite"/>
    </source>
</evidence>
<evidence type="ECO:0000313" key="16">
    <source>
        <dbReference type="Proteomes" id="UP000694867"/>
    </source>
</evidence>
<feature type="domain" description="Helicase C-terminal" evidence="14">
    <location>
        <begin position="287"/>
        <end position="435"/>
    </location>
</feature>
<feature type="domain" description="Helicase ATP-binding" evidence="13">
    <location>
        <begin position="88"/>
        <end position="260"/>
    </location>
</feature>
<feature type="compositionally biased region" description="Basic residues" evidence="12">
    <location>
        <begin position="776"/>
        <end position="790"/>
    </location>
</feature>
<dbReference type="Gene3D" id="3.40.50.300">
    <property type="entry name" value="P-loop containing nucleotide triphosphate hydrolases"/>
    <property type="match status" value="2"/>
</dbReference>
<reference evidence="17" key="1">
    <citation type="submission" date="2025-08" db="UniProtKB">
        <authorList>
            <consortium name="RefSeq"/>
        </authorList>
    </citation>
    <scope>IDENTIFICATION</scope>
</reference>
<dbReference type="PROSITE" id="PS51192">
    <property type="entry name" value="HELICASE_ATP_BIND_1"/>
    <property type="match status" value="1"/>
</dbReference>
<sequence>MARMGSKGATGNSPDSEEEMEEERIAERPDVNSDSEDDMKGFDAEKLSAAESKKRTGGFQSLGLNPSLLKGIQKKGYRQPTPIQRKAIPPILERRDVVAMARTGSGKTAAFLLPMFEILKTHSPVTGGRALIISPTRELAIQTHKFCKELGKFTDLRSVVILGGDSLDDQFAAMHENPDIIIGTPGRLLHLVMEMNLNLRMIEIVVFDEADRLFEMGLQEQMTEILNRLRDTRQTVLFSATLPRLLIDFVQAGLKDPLLIRLDVDSRLPDTLRTVYWVMREEDKYAVLLHLLKELEVGDNLTVVFVPTKHHVEYIREILEKIGISCGCVYSSLDQVARTVAVNAFKSKSLKILLVTDVAARGIDIPLLDNVVNFSFPAKPKLFVHRVGRVARAGRFGTAYSFVSADEASYLLDLHLFLDRKLTFPEPNMAQDEDRILGSVPQSIIDEERANLDKLHSLSVDISNLQKVCANAMIQYRKARPNSSAESNRRMKALLKGSVPTHPMFAKDSTDVAREDMLSAFKKFKPNATIFEIGNTGKSEASAVMRNKRRAHDDLIERSASNDRSEPILAKQSPEDKKSTLEDADEDAIKKVFATASWKVSKKKRAREMKSFKDTQFYISPLPADHHFENGLNVEKNFSREAQSEVLDLMGEDTDDIRKKNNRMKWDRKKKRFVREDDGNNPKSKMIRTESGALVPASYKKDLYKQWKRKNNIDLKDNHEDEAEEGDMFGKQNLYRRELGVNQRFQPKLRRVQIDEKTGKRIKSELKRPEVILKEYKRKKRTQHQQKMAKKNREQGRTRRRKPRI</sequence>
<evidence type="ECO:0000256" key="3">
    <source>
        <dbReference type="ARBA" id="ARBA00012552"/>
    </source>
</evidence>
<dbReference type="EC" id="3.6.4.13" evidence="3"/>
<dbReference type="PANTHER" id="PTHR47959:SF8">
    <property type="entry name" value="RNA HELICASE"/>
    <property type="match status" value="1"/>
</dbReference>
<dbReference type="AlphaFoldDB" id="A0AAJ7PAK3"/>
<dbReference type="CDD" id="cd17959">
    <property type="entry name" value="DEADc_DDX54"/>
    <property type="match status" value="1"/>
</dbReference>
<dbReference type="Pfam" id="PF00271">
    <property type="entry name" value="Helicase_C"/>
    <property type="match status" value="1"/>
</dbReference>
<evidence type="ECO:0000256" key="9">
    <source>
        <dbReference type="ARBA" id="ARBA00023242"/>
    </source>
</evidence>
<dbReference type="PANTHER" id="PTHR47959">
    <property type="entry name" value="ATP-DEPENDENT RNA HELICASE RHLE-RELATED"/>
    <property type="match status" value="1"/>
</dbReference>
<evidence type="ECO:0000259" key="15">
    <source>
        <dbReference type="PROSITE" id="PS51195"/>
    </source>
</evidence>
<evidence type="ECO:0000256" key="4">
    <source>
        <dbReference type="ARBA" id="ARBA00022741"/>
    </source>
</evidence>
<feature type="region of interest" description="Disordered" evidence="12">
    <location>
        <begin position="555"/>
        <end position="584"/>
    </location>
</feature>
<evidence type="ECO:0000313" key="17">
    <source>
        <dbReference type="RefSeq" id="XP_018496448.2"/>
    </source>
</evidence>
<feature type="short sequence motif" description="Q motif" evidence="11">
    <location>
        <begin position="57"/>
        <end position="85"/>
    </location>
</feature>
<dbReference type="CDD" id="cd18787">
    <property type="entry name" value="SF2_C_DEAD"/>
    <property type="match status" value="1"/>
</dbReference>
<evidence type="ECO:0000256" key="7">
    <source>
        <dbReference type="ARBA" id="ARBA00022840"/>
    </source>
</evidence>
<dbReference type="GO" id="GO:0016787">
    <property type="term" value="F:hydrolase activity"/>
    <property type="evidence" value="ECO:0007669"/>
    <property type="project" value="UniProtKB-KW"/>
</dbReference>
<dbReference type="SUPFAM" id="SSF52540">
    <property type="entry name" value="P-loop containing nucleoside triphosphate hydrolases"/>
    <property type="match status" value="2"/>
</dbReference>
<evidence type="ECO:0000256" key="6">
    <source>
        <dbReference type="ARBA" id="ARBA00022806"/>
    </source>
</evidence>